<accession>A0A822Y0G4</accession>
<evidence type="ECO:0000313" key="1">
    <source>
        <dbReference type="EMBL" id="DAD27404.1"/>
    </source>
</evidence>
<name>A0A822Y0G4_NELNU</name>
<organism evidence="1 2">
    <name type="scientific">Nelumbo nucifera</name>
    <name type="common">Sacred lotus</name>
    <dbReference type="NCBI Taxonomy" id="4432"/>
    <lineage>
        <taxon>Eukaryota</taxon>
        <taxon>Viridiplantae</taxon>
        <taxon>Streptophyta</taxon>
        <taxon>Embryophyta</taxon>
        <taxon>Tracheophyta</taxon>
        <taxon>Spermatophyta</taxon>
        <taxon>Magnoliopsida</taxon>
        <taxon>Proteales</taxon>
        <taxon>Nelumbonaceae</taxon>
        <taxon>Nelumbo</taxon>
    </lineage>
</organism>
<evidence type="ECO:0000313" key="2">
    <source>
        <dbReference type="Proteomes" id="UP000607653"/>
    </source>
</evidence>
<sequence>MIKKASFFPCFVHTKFSKNNTRKWLSDTPSNKGNFRASRKVRKPMITRCSAPWMVKLYDAFDDVSQHHKECKKCYDMQRALPIPYTRTGTILMPK</sequence>
<gene>
    <name evidence="1" type="ORF">HUJ06_028873</name>
</gene>
<keyword evidence="2" id="KW-1185">Reference proteome</keyword>
<protein>
    <submittedName>
        <fullName evidence="1">Uncharacterized protein</fullName>
    </submittedName>
</protein>
<dbReference type="AlphaFoldDB" id="A0A822Y0G4"/>
<dbReference type="EMBL" id="DUZY01000002">
    <property type="protein sequence ID" value="DAD27404.1"/>
    <property type="molecule type" value="Genomic_DNA"/>
</dbReference>
<dbReference type="Proteomes" id="UP000607653">
    <property type="component" value="Unassembled WGS sequence"/>
</dbReference>
<comment type="caution">
    <text evidence="1">The sequence shown here is derived from an EMBL/GenBank/DDBJ whole genome shotgun (WGS) entry which is preliminary data.</text>
</comment>
<reference evidence="1 2" key="1">
    <citation type="journal article" date="2020" name="Mol. Biol. Evol.">
        <title>Distinct Expression and Methylation Patterns for Genes with Different Fates following a Single Whole-Genome Duplication in Flowering Plants.</title>
        <authorList>
            <person name="Shi T."/>
            <person name="Rahmani R.S."/>
            <person name="Gugger P.F."/>
            <person name="Wang M."/>
            <person name="Li H."/>
            <person name="Zhang Y."/>
            <person name="Li Z."/>
            <person name="Wang Q."/>
            <person name="Van de Peer Y."/>
            <person name="Marchal K."/>
            <person name="Chen J."/>
        </authorList>
    </citation>
    <scope>NUCLEOTIDE SEQUENCE [LARGE SCALE GENOMIC DNA]</scope>
    <source>
        <tissue evidence="1">Leaf</tissue>
    </source>
</reference>
<proteinExistence type="predicted"/>